<protein>
    <submittedName>
        <fullName evidence="2">Uncharacterized protein F44E2.2</fullName>
    </submittedName>
</protein>
<feature type="region of interest" description="Disordered" evidence="1">
    <location>
        <begin position="159"/>
        <end position="192"/>
    </location>
</feature>
<evidence type="ECO:0000256" key="1">
    <source>
        <dbReference type="SAM" id="MobiDB-lite"/>
    </source>
</evidence>
<dbReference type="PANTHER" id="PTHR37984:SF5">
    <property type="entry name" value="PROTEIN NYNRIN-LIKE"/>
    <property type="match status" value="1"/>
</dbReference>
<keyword evidence="3" id="KW-1185">Reference proteome</keyword>
<proteinExistence type="predicted"/>
<dbReference type="PANTHER" id="PTHR37984">
    <property type="entry name" value="PROTEIN CBG26694"/>
    <property type="match status" value="1"/>
</dbReference>
<dbReference type="PaxDb" id="67767-A0A0J7JX04"/>
<dbReference type="EMBL" id="LBMM01025315">
    <property type="protein sequence ID" value="KMQ82451.1"/>
    <property type="molecule type" value="Genomic_DNA"/>
</dbReference>
<reference evidence="2 3" key="1">
    <citation type="submission" date="2015-04" db="EMBL/GenBank/DDBJ databases">
        <title>Lasius niger genome sequencing.</title>
        <authorList>
            <person name="Konorov E.A."/>
            <person name="Nikitin M.A."/>
            <person name="Kirill M.V."/>
            <person name="Chang P."/>
        </authorList>
    </citation>
    <scope>NUCLEOTIDE SEQUENCE [LARGE SCALE GENOMIC DNA]</scope>
    <source>
        <tissue evidence="2">Whole</tissue>
    </source>
</reference>
<dbReference type="InterPro" id="IPR050951">
    <property type="entry name" value="Retrovirus_Pol_polyprotein"/>
</dbReference>
<gene>
    <name evidence="2" type="ORF">RF55_22920</name>
</gene>
<dbReference type="Proteomes" id="UP000036403">
    <property type="component" value="Unassembled WGS sequence"/>
</dbReference>
<name>A0A0J7JX04_LASNI</name>
<dbReference type="OrthoDB" id="7701485at2759"/>
<sequence>MISQYVEGDHKNWDEHLPALQFAYNTAVNDATGYTPAYLNHGRELATPHADEKTTTATEPSEIRRRVEEAYELTRIHLARAFQRQEKYYNLRRRPWRPKIGEWVWKRDHQLSRKVDDFTAKLAPKFTGPLEVRRVISPVIVDLRSKNGKWYKHTHVQHLKPAREYKNNNDQDEDEDELPPPNPEPTAESDED</sequence>
<comment type="caution">
    <text evidence="2">The sequence shown here is derived from an EMBL/GenBank/DDBJ whole genome shotgun (WGS) entry which is preliminary data.</text>
</comment>
<accession>A0A0J7JX04</accession>
<dbReference type="Gene3D" id="2.30.30.850">
    <property type="match status" value="1"/>
</dbReference>
<evidence type="ECO:0000313" key="2">
    <source>
        <dbReference type="EMBL" id="KMQ82451.1"/>
    </source>
</evidence>
<dbReference type="AlphaFoldDB" id="A0A0J7JX04"/>
<dbReference type="InterPro" id="IPR036397">
    <property type="entry name" value="RNaseH_sf"/>
</dbReference>
<dbReference type="Gene3D" id="3.30.420.10">
    <property type="entry name" value="Ribonuclease H-like superfamily/Ribonuclease H"/>
    <property type="match status" value="1"/>
</dbReference>
<dbReference type="GO" id="GO:0003676">
    <property type="term" value="F:nucleic acid binding"/>
    <property type="evidence" value="ECO:0007669"/>
    <property type="project" value="InterPro"/>
</dbReference>
<evidence type="ECO:0000313" key="3">
    <source>
        <dbReference type="Proteomes" id="UP000036403"/>
    </source>
</evidence>
<organism evidence="2 3">
    <name type="scientific">Lasius niger</name>
    <name type="common">Black garden ant</name>
    <dbReference type="NCBI Taxonomy" id="67767"/>
    <lineage>
        <taxon>Eukaryota</taxon>
        <taxon>Metazoa</taxon>
        <taxon>Ecdysozoa</taxon>
        <taxon>Arthropoda</taxon>
        <taxon>Hexapoda</taxon>
        <taxon>Insecta</taxon>
        <taxon>Pterygota</taxon>
        <taxon>Neoptera</taxon>
        <taxon>Endopterygota</taxon>
        <taxon>Hymenoptera</taxon>
        <taxon>Apocrita</taxon>
        <taxon>Aculeata</taxon>
        <taxon>Formicoidea</taxon>
        <taxon>Formicidae</taxon>
        <taxon>Formicinae</taxon>
        <taxon>Lasius</taxon>
        <taxon>Lasius</taxon>
    </lineage>
</organism>